<comment type="caution">
    <text evidence="9">The sequence shown here is derived from an EMBL/GenBank/DDBJ whole genome shotgun (WGS) entry which is preliminary data.</text>
</comment>
<evidence type="ECO:0000256" key="1">
    <source>
        <dbReference type="ARBA" id="ARBA00004651"/>
    </source>
</evidence>
<feature type="transmembrane region" description="Helical" evidence="7">
    <location>
        <begin position="173"/>
        <end position="194"/>
    </location>
</feature>
<evidence type="ECO:0000256" key="4">
    <source>
        <dbReference type="ARBA" id="ARBA00022989"/>
    </source>
</evidence>
<evidence type="ECO:0000259" key="8">
    <source>
        <dbReference type="Pfam" id="PF00482"/>
    </source>
</evidence>
<keyword evidence="2" id="KW-1003">Cell membrane</keyword>
<evidence type="ECO:0000256" key="6">
    <source>
        <dbReference type="SAM" id="MobiDB-lite"/>
    </source>
</evidence>
<keyword evidence="5 7" id="KW-0472">Membrane</keyword>
<protein>
    <submittedName>
        <fullName evidence="9">Type II secretion system F family protein</fullName>
    </submittedName>
</protein>
<name>A0ABP5IJI9_9MICO</name>
<gene>
    <name evidence="9" type="ORF">GCM10009823_24410</name>
</gene>
<evidence type="ECO:0000256" key="7">
    <source>
        <dbReference type="SAM" id="Phobius"/>
    </source>
</evidence>
<keyword evidence="10" id="KW-1185">Reference proteome</keyword>
<dbReference type="Pfam" id="PF00482">
    <property type="entry name" value="T2SSF"/>
    <property type="match status" value="1"/>
</dbReference>
<dbReference type="RefSeq" id="WP_344337524.1">
    <property type="nucleotide sequence ID" value="NZ_BAAAPZ010000011.1"/>
</dbReference>
<accession>A0ABP5IJI9</accession>
<proteinExistence type="predicted"/>
<dbReference type="EMBL" id="BAAAPZ010000011">
    <property type="protein sequence ID" value="GAA2101566.1"/>
    <property type="molecule type" value="Genomic_DNA"/>
</dbReference>
<evidence type="ECO:0000256" key="2">
    <source>
        <dbReference type="ARBA" id="ARBA00022475"/>
    </source>
</evidence>
<reference evidence="10" key="1">
    <citation type="journal article" date="2019" name="Int. J. Syst. Evol. Microbiol.">
        <title>The Global Catalogue of Microorganisms (GCM) 10K type strain sequencing project: providing services to taxonomists for standard genome sequencing and annotation.</title>
        <authorList>
            <consortium name="The Broad Institute Genomics Platform"/>
            <consortium name="The Broad Institute Genome Sequencing Center for Infectious Disease"/>
            <person name="Wu L."/>
            <person name="Ma J."/>
        </authorList>
    </citation>
    <scope>NUCLEOTIDE SEQUENCE [LARGE SCALE GENOMIC DNA]</scope>
    <source>
        <strain evidence="10">JCM 15900</strain>
    </source>
</reference>
<feature type="transmembrane region" description="Helical" evidence="7">
    <location>
        <begin position="147"/>
        <end position="167"/>
    </location>
</feature>
<dbReference type="Proteomes" id="UP001500984">
    <property type="component" value="Unassembled WGS sequence"/>
</dbReference>
<keyword evidence="3 7" id="KW-0812">Transmembrane</keyword>
<dbReference type="PANTHER" id="PTHR35007:SF2">
    <property type="entry name" value="PILUS ASSEMBLE PROTEIN"/>
    <property type="match status" value="1"/>
</dbReference>
<organism evidence="9 10">
    <name type="scientific">Brevibacterium salitolerans</name>
    <dbReference type="NCBI Taxonomy" id="1403566"/>
    <lineage>
        <taxon>Bacteria</taxon>
        <taxon>Bacillati</taxon>
        <taxon>Actinomycetota</taxon>
        <taxon>Actinomycetes</taxon>
        <taxon>Micrococcales</taxon>
        <taxon>Brevibacteriaceae</taxon>
        <taxon>Brevibacterium</taxon>
    </lineage>
</organism>
<dbReference type="InterPro" id="IPR018076">
    <property type="entry name" value="T2SS_GspF_dom"/>
</dbReference>
<evidence type="ECO:0000313" key="10">
    <source>
        <dbReference type="Proteomes" id="UP001500984"/>
    </source>
</evidence>
<feature type="transmembrane region" description="Helical" evidence="7">
    <location>
        <begin position="319"/>
        <end position="339"/>
    </location>
</feature>
<dbReference type="PANTHER" id="PTHR35007">
    <property type="entry name" value="INTEGRAL MEMBRANE PROTEIN-RELATED"/>
    <property type="match status" value="1"/>
</dbReference>
<keyword evidence="4 7" id="KW-1133">Transmembrane helix</keyword>
<feature type="transmembrane region" description="Helical" evidence="7">
    <location>
        <begin position="45"/>
        <end position="65"/>
    </location>
</feature>
<feature type="region of interest" description="Disordered" evidence="6">
    <location>
        <begin position="1"/>
        <end position="25"/>
    </location>
</feature>
<evidence type="ECO:0000256" key="3">
    <source>
        <dbReference type="ARBA" id="ARBA00022692"/>
    </source>
</evidence>
<evidence type="ECO:0000256" key="5">
    <source>
        <dbReference type="ARBA" id="ARBA00023136"/>
    </source>
</evidence>
<feature type="domain" description="Type II secretion system protein GspF" evidence="8">
    <location>
        <begin position="214"/>
        <end position="337"/>
    </location>
</feature>
<evidence type="ECO:0000313" key="9">
    <source>
        <dbReference type="EMBL" id="GAA2101566.1"/>
    </source>
</evidence>
<sequence>MSLVGGPGTGSSPAVPSGTAPSGAEPVGAEAVTGIWAHVDPFNPAVAVIVGLALGASCAFAFAALPAMRRPTLADRVGPYLRDQPRVARLYGVPAGPQTGVRGVSADLAERAGRWLSSRMTTDASLAKRLDLLGAEMSVERFRTRQLLSILAGLSGGALLGVASVLVRGANPLVLTALVLVGGVLGHVLNDWRLSRQVRARERRIMTEFPTVAELLALSMTAGEGTVDALERVCRSTSGELSGELGRALAEVRTGTPLVEALDALGQRTQNPSIVRFVDGIAVATSRGTPLAEVLRAQASEVREHGRRTLMELSGRKEVGMLVPVVICVLPVTVLFAVYPTLAVLDLGP</sequence>
<comment type="subcellular location">
    <subcellularLocation>
        <location evidence="1">Cell membrane</location>
        <topology evidence="1">Multi-pass membrane protein</topology>
    </subcellularLocation>
</comment>